<keyword evidence="7" id="KW-0131">Cell cycle</keyword>
<evidence type="ECO:0000313" key="8">
    <source>
        <dbReference type="Proteomes" id="UP000282892"/>
    </source>
</evidence>
<comment type="subcellular location">
    <subcellularLocation>
        <location evidence="1">Membrane</location>
        <topology evidence="1">Multi-pass membrane protein</topology>
    </subcellularLocation>
</comment>
<feature type="transmembrane region" description="Helical" evidence="6">
    <location>
        <begin position="356"/>
        <end position="383"/>
    </location>
</feature>
<dbReference type="GO" id="GO:0032153">
    <property type="term" value="C:cell division site"/>
    <property type="evidence" value="ECO:0007669"/>
    <property type="project" value="TreeGrafter"/>
</dbReference>
<keyword evidence="4 6" id="KW-1133">Transmembrane helix</keyword>
<dbReference type="AlphaFoldDB" id="A0A3Q9QWW6"/>
<dbReference type="GO" id="GO:0051301">
    <property type="term" value="P:cell division"/>
    <property type="evidence" value="ECO:0007669"/>
    <property type="project" value="UniProtKB-KW"/>
</dbReference>
<evidence type="ECO:0000256" key="2">
    <source>
        <dbReference type="ARBA" id="ARBA00022692"/>
    </source>
</evidence>
<name>A0A3Q9QWW6_9BACI</name>
<feature type="transmembrane region" description="Helical" evidence="6">
    <location>
        <begin position="135"/>
        <end position="153"/>
    </location>
</feature>
<dbReference type="PANTHER" id="PTHR30474">
    <property type="entry name" value="CELL CYCLE PROTEIN"/>
    <property type="match status" value="1"/>
</dbReference>
<protein>
    <submittedName>
        <fullName evidence="7">Cell division protein FtsW</fullName>
    </submittedName>
</protein>
<feature type="transmembrane region" description="Helical" evidence="6">
    <location>
        <begin position="389"/>
        <end position="411"/>
    </location>
</feature>
<feature type="transmembrane region" description="Helical" evidence="6">
    <location>
        <begin position="240"/>
        <end position="260"/>
    </location>
</feature>
<dbReference type="EMBL" id="CP022572">
    <property type="protein sequence ID" value="AZU60685.1"/>
    <property type="molecule type" value="Genomic_DNA"/>
</dbReference>
<dbReference type="KEGG" id="nmk:CHR53_05070"/>
<dbReference type="InterPro" id="IPR047928">
    <property type="entry name" value="Perm_prefix_1"/>
</dbReference>
<keyword evidence="3" id="KW-0133">Cell shape</keyword>
<dbReference type="GO" id="GO:0015648">
    <property type="term" value="F:lipid-linked peptidoglycan transporter activity"/>
    <property type="evidence" value="ECO:0007669"/>
    <property type="project" value="TreeGrafter"/>
</dbReference>
<evidence type="ECO:0000256" key="1">
    <source>
        <dbReference type="ARBA" id="ARBA00004141"/>
    </source>
</evidence>
<dbReference type="PANTHER" id="PTHR30474:SF1">
    <property type="entry name" value="PEPTIDOGLYCAN GLYCOSYLTRANSFERASE MRDB"/>
    <property type="match status" value="1"/>
</dbReference>
<feature type="transmembrane region" description="Helical" evidence="6">
    <location>
        <begin position="194"/>
        <end position="211"/>
    </location>
</feature>
<keyword evidence="2 6" id="KW-0812">Transmembrane</keyword>
<keyword evidence="5 6" id="KW-0472">Membrane</keyword>
<keyword evidence="7" id="KW-0132">Cell division</keyword>
<dbReference type="InterPro" id="IPR001182">
    <property type="entry name" value="FtsW/RodA"/>
</dbReference>
<feature type="transmembrane region" description="Helical" evidence="6">
    <location>
        <begin position="77"/>
        <end position="99"/>
    </location>
</feature>
<evidence type="ECO:0000256" key="4">
    <source>
        <dbReference type="ARBA" id="ARBA00022989"/>
    </source>
</evidence>
<feature type="transmembrane region" description="Helical" evidence="6">
    <location>
        <begin position="165"/>
        <end position="187"/>
    </location>
</feature>
<dbReference type="OrthoDB" id="2192428at2"/>
<dbReference type="Proteomes" id="UP000282892">
    <property type="component" value="Chromosome"/>
</dbReference>
<sequence length="425" mass="48544">MDKKQLFLNEVTSHIKSKEAQKYVADELSYHVKEAKKRLIEKGLTEAEAEEKAVEQMGSPTKLGQQLNKLHRPKVDWVLVLLLAATLFLGFLPLFSLGYMDERYFSINKTVIVLLGGAAAIGIMLIDYRKWQKWCWMFYAIGILILVMLRFFVSTMVNGVPIFRISPVSIESTMAIPFFFLAWASLFNNRKLRLWQFFILFLIPLSLFLAMPSLVNSYIYTIMVFVMLCWSKFSRKAIITIWAVAAGIPVMIGLVFWRSIKLYQFERLLAFLHPEKYQNGAGYLYLHLKALLAKAGWFGNHGGKDFIPEAHTNFVFASLIYHYGWVFAIGLVIILTLLGLRIIMVSLKIKDSYSKLLLSGAFALYSVQLVTHIFMTLGLFPIISISLPFISYGLMPTVSNAILIGVVLSVYRRKDLTISQQILEK</sequence>
<evidence type="ECO:0000313" key="7">
    <source>
        <dbReference type="EMBL" id="AZU60685.1"/>
    </source>
</evidence>
<dbReference type="STRING" id="1193713.GCA_001636315_03541"/>
<reference evidence="7 8" key="1">
    <citation type="submission" date="2017-07" db="EMBL/GenBank/DDBJ databases">
        <title>The complete genome sequence of Bacillus mesonae strain H20-5, an efficient strain improving plant abiotic stress resistance.</title>
        <authorList>
            <person name="Kim S.Y."/>
            <person name="Song H."/>
            <person name="Sang M.K."/>
            <person name="Weon H.-Y."/>
            <person name="Song J."/>
        </authorList>
    </citation>
    <scope>NUCLEOTIDE SEQUENCE [LARGE SCALE GENOMIC DNA]</scope>
    <source>
        <strain evidence="7 8">H20-5</strain>
    </source>
</reference>
<evidence type="ECO:0000256" key="3">
    <source>
        <dbReference type="ARBA" id="ARBA00022960"/>
    </source>
</evidence>
<keyword evidence="8" id="KW-1185">Reference proteome</keyword>
<accession>A0A3Q9QWW6</accession>
<evidence type="ECO:0000256" key="6">
    <source>
        <dbReference type="SAM" id="Phobius"/>
    </source>
</evidence>
<dbReference type="RefSeq" id="WP_127485462.1">
    <property type="nucleotide sequence ID" value="NZ_CP022572.1"/>
</dbReference>
<dbReference type="GO" id="GO:0005886">
    <property type="term" value="C:plasma membrane"/>
    <property type="evidence" value="ECO:0007669"/>
    <property type="project" value="TreeGrafter"/>
</dbReference>
<proteinExistence type="predicted"/>
<dbReference type="NCBIfam" id="NF038403">
    <property type="entry name" value="perm_prefix_1"/>
    <property type="match status" value="1"/>
</dbReference>
<feature type="transmembrane region" description="Helical" evidence="6">
    <location>
        <begin position="111"/>
        <end position="128"/>
    </location>
</feature>
<organism evidence="7 8">
    <name type="scientific">Neobacillus mesonae</name>
    <dbReference type="NCBI Taxonomy" id="1193713"/>
    <lineage>
        <taxon>Bacteria</taxon>
        <taxon>Bacillati</taxon>
        <taxon>Bacillota</taxon>
        <taxon>Bacilli</taxon>
        <taxon>Bacillales</taxon>
        <taxon>Bacillaceae</taxon>
        <taxon>Neobacillus</taxon>
    </lineage>
</organism>
<dbReference type="GO" id="GO:0008360">
    <property type="term" value="P:regulation of cell shape"/>
    <property type="evidence" value="ECO:0007669"/>
    <property type="project" value="UniProtKB-KW"/>
</dbReference>
<evidence type="ECO:0000256" key="5">
    <source>
        <dbReference type="ARBA" id="ARBA00023136"/>
    </source>
</evidence>
<dbReference type="Pfam" id="PF01098">
    <property type="entry name" value="FTSW_RODA_SPOVE"/>
    <property type="match status" value="1"/>
</dbReference>
<feature type="transmembrane region" description="Helical" evidence="6">
    <location>
        <begin position="323"/>
        <end position="344"/>
    </location>
</feature>
<gene>
    <name evidence="7" type="ORF">CHR53_05070</name>
</gene>